<gene>
    <name evidence="1" type="ORF">BECKLPF1236B_GA0070989_13434</name>
</gene>
<protein>
    <recommendedName>
        <fullName evidence="2">C1q domain-containing protein</fullName>
    </recommendedName>
</protein>
<dbReference type="AlphaFoldDB" id="A0A450X1R6"/>
<dbReference type="EMBL" id="CAADFK010000343">
    <property type="protein sequence ID" value="VFK23173.1"/>
    <property type="molecule type" value="Genomic_DNA"/>
</dbReference>
<sequence length="139" mass="15140">MPWGRRALNTIVVNEIAGASFDAGVDGFAFTLPAGSYFVTASAPAVGCERAAIRLATASGDTALLGAQGFARRFETDDWLEISLSLQGRLDVPVAGAYQVEQIGQTVYSHWNLGHFLWLSALDIPYRIFTEIFIWRLGT</sequence>
<proteinExistence type="predicted"/>
<name>A0A450X1R6_9GAMM</name>
<organism evidence="1">
    <name type="scientific">Candidatus Kentrum sp. LPFa</name>
    <dbReference type="NCBI Taxonomy" id="2126335"/>
    <lineage>
        <taxon>Bacteria</taxon>
        <taxon>Pseudomonadati</taxon>
        <taxon>Pseudomonadota</taxon>
        <taxon>Gammaproteobacteria</taxon>
        <taxon>Candidatus Kentrum</taxon>
    </lineage>
</organism>
<evidence type="ECO:0000313" key="1">
    <source>
        <dbReference type="EMBL" id="VFK23173.1"/>
    </source>
</evidence>
<reference evidence="1" key="1">
    <citation type="submission" date="2019-02" db="EMBL/GenBank/DDBJ databases">
        <authorList>
            <person name="Gruber-Vodicka R. H."/>
            <person name="Seah K. B. B."/>
        </authorList>
    </citation>
    <scope>NUCLEOTIDE SEQUENCE</scope>
    <source>
        <strain evidence="1">BECK_S313</strain>
    </source>
</reference>
<accession>A0A450X1R6</accession>
<evidence type="ECO:0008006" key="2">
    <source>
        <dbReference type="Google" id="ProtNLM"/>
    </source>
</evidence>